<accession>A0A8J4QQ24</accession>
<proteinExistence type="predicted"/>
<keyword evidence="1" id="KW-0812">Transmembrane</keyword>
<reference evidence="2" key="1">
    <citation type="submission" date="2020-03" db="EMBL/GenBank/DDBJ databases">
        <title>Castanea mollissima Vanexum genome sequencing.</title>
        <authorList>
            <person name="Staton M."/>
        </authorList>
    </citation>
    <scope>NUCLEOTIDE SEQUENCE</scope>
    <source>
        <tissue evidence="2">Leaf</tissue>
    </source>
</reference>
<evidence type="ECO:0000313" key="3">
    <source>
        <dbReference type="Proteomes" id="UP000737018"/>
    </source>
</evidence>
<comment type="caution">
    <text evidence="2">The sequence shown here is derived from an EMBL/GenBank/DDBJ whole genome shotgun (WGS) entry which is preliminary data.</text>
</comment>
<protein>
    <submittedName>
        <fullName evidence="2">Uncharacterized protein</fullName>
    </submittedName>
</protein>
<feature type="transmembrane region" description="Helical" evidence="1">
    <location>
        <begin position="48"/>
        <end position="71"/>
    </location>
</feature>
<keyword evidence="1" id="KW-0472">Membrane</keyword>
<evidence type="ECO:0000256" key="1">
    <source>
        <dbReference type="SAM" id="Phobius"/>
    </source>
</evidence>
<evidence type="ECO:0000313" key="2">
    <source>
        <dbReference type="EMBL" id="KAF3951219.1"/>
    </source>
</evidence>
<dbReference type="AlphaFoldDB" id="A0A8J4QQ24"/>
<name>A0A8J4QQ24_9ROSI</name>
<organism evidence="2 3">
    <name type="scientific">Castanea mollissima</name>
    <name type="common">Chinese chestnut</name>
    <dbReference type="NCBI Taxonomy" id="60419"/>
    <lineage>
        <taxon>Eukaryota</taxon>
        <taxon>Viridiplantae</taxon>
        <taxon>Streptophyta</taxon>
        <taxon>Embryophyta</taxon>
        <taxon>Tracheophyta</taxon>
        <taxon>Spermatophyta</taxon>
        <taxon>Magnoliopsida</taxon>
        <taxon>eudicotyledons</taxon>
        <taxon>Gunneridae</taxon>
        <taxon>Pentapetalae</taxon>
        <taxon>rosids</taxon>
        <taxon>fabids</taxon>
        <taxon>Fagales</taxon>
        <taxon>Fagaceae</taxon>
        <taxon>Castanea</taxon>
    </lineage>
</organism>
<dbReference type="Proteomes" id="UP000737018">
    <property type="component" value="Unassembled WGS sequence"/>
</dbReference>
<keyword evidence="1" id="KW-1133">Transmembrane helix</keyword>
<gene>
    <name evidence="2" type="ORF">CMV_023106</name>
</gene>
<keyword evidence="3" id="KW-1185">Reference proteome</keyword>
<sequence length="74" mass="8763">MHSSARYAHYITNIEKHWRTEMRMISMCCVSKSLEDRTSPTTYHVLNLLLNFILSLHIVHYVHLVHFIVAARLL</sequence>
<dbReference type="EMBL" id="JRKL02005052">
    <property type="protein sequence ID" value="KAF3951219.1"/>
    <property type="molecule type" value="Genomic_DNA"/>
</dbReference>